<sequence>MKPEELRRALKLLFENFWIIRSRDPENYNFLRRHQSDLKKELNQRFGMNLMIRSQYIQLLKRPHILAPWMGASGFTAQLDYVLFCCCMAYTEGLEADTPFMLDELINGLDLMIPEEVVIDWTNYNHRKSLVRAIKKMLELTVIENIQGETGMFERSEENQEVLYTTTAQARAFLARAPQSYMEYQGFEDYWADIQANRNLEGNQLLYQRLMMEPALKRTEENEQTFVRLRNYYHHMKDYVETNTHFYYELYQDYAAFTLENRDNWQEIFPSRRVIDEILIQLATLLREQAIEFSRYGVEKLTESAWQELLERLKRDYQHYWSKEFTEMSIDQLSEALLARGADWQLFDREDQQILIQPAFGRLVAEMRQEDE</sequence>
<evidence type="ECO:0000313" key="2">
    <source>
        <dbReference type="Proteomes" id="UP001501734"/>
    </source>
</evidence>
<organism evidence="1 2">
    <name type="scientific">Amphibacillus indicireducens</name>
    <dbReference type="NCBI Taxonomy" id="1076330"/>
    <lineage>
        <taxon>Bacteria</taxon>
        <taxon>Bacillati</taxon>
        <taxon>Bacillota</taxon>
        <taxon>Bacilli</taxon>
        <taxon>Bacillales</taxon>
        <taxon>Bacillaceae</taxon>
        <taxon>Amphibacillus</taxon>
    </lineage>
</organism>
<reference evidence="2" key="1">
    <citation type="journal article" date="2019" name="Int. J. Syst. Evol. Microbiol.">
        <title>The Global Catalogue of Microorganisms (GCM) 10K type strain sequencing project: providing services to taxonomists for standard genome sequencing and annotation.</title>
        <authorList>
            <consortium name="The Broad Institute Genomics Platform"/>
            <consortium name="The Broad Institute Genome Sequencing Center for Infectious Disease"/>
            <person name="Wu L."/>
            <person name="Ma J."/>
        </authorList>
    </citation>
    <scope>NUCLEOTIDE SEQUENCE [LARGE SCALE GENOMIC DNA]</scope>
    <source>
        <strain evidence="2">JCM 17250</strain>
    </source>
</reference>
<name>A0ABP7V9G7_9BACI</name>
<protein>
    <recommendedName>
        <fullName evidence="3">TIGR02678 family protein</fullName>
    </recommendedName>
</protein>
<evidence type="ECO:0000313" key="1">
    <source>
        <dbReference type="EMBL" id="GAA4062468.1"/>
    </source>
</evidence>
<dbReference type="Proteomes" id="UP001501734">
    <property type="component" value="Unassembled WGS sequence"/>
</dbReference>
<dbReference type="RefSeq" id="WP_344910298.1">
    <property type="nucleotide sequence ID" value="NZ_BAABDL010000035.1"/>
</dbReference>
<proteinExistence type="predicted"/>
<dbReference type="NCBIfam" id="TIGR02678">
    <property type="entry name" value="TIGR02678 family protein"/>
    <property type="match status" value="1"/>
</dbReference>
<dbReference type="EMBL" id="BAABDL010000035">
    <property type="protein sequence ID" value="GAA4062468.1"/>
    <property type="molecule type" value="Genomic_DNA"/>
</dbReference>
<dbReference type="Pfam" id="PF09661">
    <property type="entry name" value="DUF2398"/>
    <property type="match status" value="1"/>
</dbReference>
<dbReference type="InterPro" id="IPR013494">
    <property type="entry name" value="CHP02678"/>
</dbReference>
<accession>A0ABP7V9G7</accession>
<gene>
    <name evidence="1" type="ORF">GCM10022410_06580</name>
</gene>
<keyword evidence="2" id="KW-1185">Reference proteome</keyword>
<comment type="caution">
    <text evidence="1">The sequence shown here is derived from an EMBL/GenBank/DDBJ whole genome shotgun (WGS) entry which is preliminary data.</text>
</comment>
<evidence type="ECO:0008006" key="3">
    <source>
        <dbReference type="Google" id="ProtNLM"/>
    </source>
</evidence>